<dbReference type="Gene3D" id="1.20.272.10">
    <property type="match status" value="1"/>
</dbReference>
<dbReference type="EMBL" id="FQXN01000001">
    <property type="protein sequence ID" value="SHH19420.1"/>
    <property type="molecule type" value="Genomic_DNA"/>
</dbReference>
<accession>A0A1M5R053</accession>
<evidence type="ECO:0000256" key="9">
    <source>
        <dbReference type="ARBA" id="ARBA00022932"/>
    </source>
</evidence>
<keyword evidence="15" id="KW-1185">Reference proteome</keyword>
<evidence type="ECO:0000256" key="4">
    <source>
        <dbReference type="ARBA" id="ARBA00022705"/>
    </source>
</evidence>
<evidence type="ECO:0000256" key="1">
    <source>
        <dbReference type="ARBA" id="ARBA00006360"/>
    </source>
</evidence>
<dbReference type="STRING" id="1123380.SAMN02745199_0245"/>
<dbReference type="InterPro" id="IPR050238">
    <property type="entry name" value="DNA_Rep/Repair_Clamp_Loader"/>
</dbReference>
<proteinExistence type="inferred from homology"/>
<comment type="subunit">
    <text evidence="11">DNA polymerase III contains a core (composed of alpha, epsilon and theta chains) that associates with a tau subunit. This core dimerizes to form the POLIII' complex. PolIII' associates with the gamma complex (composed of gamma, delta, delta', psi and chi chains) and with the beta chain to form the complete DNA polymerase III complex.</text>
</comment>
<dbReference type="OrthoDB" id="9810148at2"/>
<feature type="domain" description="AAA+ ATPase" evidence="13">
    <location>
        <begin position="35"/>
        <end position="177"/>
    </location>
</feature>
<dbReference type="AlphaFoldDB" id="A0A1M5R053"/>
<comment type="function">
    <text evidence="11">DNA polymerase III is a complex, multichain enzyme responsible for most of the replicative synthesis in bacteria. This DNA polymerase also exhibits 3' to 5' exonuclease activity.</text>
</comment>
<dbReference type="Pfam" id="PF22608">
    <property type="entry name" value="DNAX_ATPase_lid"/>
    <property type="match status" value="1"/>
</dbReference>
<feature type="compositionally biased region" description="Polar residues" evidence="12">
    <location>
        <begin position="352"/>
        <end position="362"/>
    </location>
</feature>
<organism evidence="14 15">
    <name type="scientific">Thermosipho atlanticus DSM 15807</name>
    <dbReference type="NCBI Taxonomy" id="1123380"/>
    <lineage>
        <taxon>Bacteria</taxon>
        <taxon>Thermotogati</taxon>
        <taxon>Thermotogota</taxon>
        <taxon>Thermotogae</taxon>
        <taxon>Thermotogales</taxon>
        <taxon>Fervidobacteriaceae</taxon>
        <taxon>Thermosipho</taxon>
    </lineage>
</organism>
<dbReference type="PANTHER" id="PTHR11669">
    <property type="entry name" value="REPLICATION FACTOR C / DNA POLYMERASE III GAMMA-TAU SUBUNIT"/>
    <property type="match status" value="1"/>
</dbReference>
<evidence type="ECO:0000256" key="5">
    <source>
        <dbReference type="ARBA" id="ARBA00022723"/>
    </source>
</evidence>
<keyword evidence="6 11" id="KW-0547">Nucleotide-binding</keyword>
<dbReference type="CDD" id="cd00009">
    <property type="entry name" value="AAA"/>
    <property type="match status" value="1"/>
</dbReference>
<dbReference type="NCBIfam" id="NF004046">
    <property type="entry name" value="PRK05563.1"/>
    <property type="match status" value="1"/>
</dbReference>
<evidence type="ECO:0000256" key="8">
    <source>
        <dbReference type="ARBA" id="ARBA00022840"/>
    </source>
</evidence>
<dbReference type="EC" id="2.7.7.7" evidence="11"/>
<dbReference type="NCBIfam" id="TIGR02397">
    <property type="entry name" value="dnaX_nterm"/>
    <property type="match status" value="1"/>
</dbReference>
<keyword evidence="8 11" id="KW-0067">ATP-binding</keyword>
<keyword evidence="3 11" id="KW-0548">Nucleotidyltransferase</keyword>
<evidence type="ECO:0000256" key="2">
    <source>
        <dbReference type="ARBA" id="ARBA00022679"/>
    </source>
</evidence>
<dbReference type="GO" id="GO:0009360">
    <property type="term" value="C:DNA polymerase III complex"/>
    <property type="evidence" value="ECO:0007669"/>
    <property type="project" value="InterPro"/>
</dbReference>
<evidence type="ECO:0000313" key="14">
    <source>
        <dbReference type="EMBL" id="SHH19420.1"/>
    </source>
</evidence>
<comment type="catalytic activity">
    <reaction evidence="10 11">
        <text>DNA(n) + a 2'-deoxyribonucleoside 5'-triphosphate = DNA(n+1) + diphosphate</text>
        <dbReference type="Rhea" id="RHEA:22508"/>
        <dbReference type="Rhea" id="RHEA-COMP:17339"/>
        <dbReference type="Rhea" id="RHEA-COMP:17340"/>
        <dbReference type="ChEBI" id="CHEBI:33019"/>
        <dbReference type="ChEBI" id="CHEBI:61560"/>
        <dbReference type="ChEBI" id="CHEBI:173112"/>
        <dbReference type="EC" id="2.7.7.7"/>
    </reaction>
</comment>
<dbReference type="Pfam" id="PF13177">
    <property type="entry name" value="DNA_pol3_delta2"/>
    <property type="match status" value="1"/>
</dbReference>
<dbReference type="GO" id="GO:0005524">
    <property type="term" value="F:ATP binding"/>
    <property type="evidence" value="ECO:0007669"/>
    <property type="project" value="UniProtKB-KW"/>
</dbReference>
<dbReference type="InterPro" id="IPR027417">
    <property type="entry name" value="P-loop_NTPase"/>
</dbReference>
<dbReference type="InterPro" id="IPR045085">
    <property type="entry name" value="HLD_clamp_pol_III_gamma_tau"/>
</dbReference>
<dbReference type="SUPFAM" id="SSF48019">
    <property type="entry name" value="post-AAA+ oligomerization domain-like"/>
    <property type="match status" value="1"/>
</dbReference>
<keyword evidence="7" id="KW-0862">Zinc</keyword>
<evidence type="ECO:0000259" key="13">
    <source>
        <dbReference type="SMART" id="SM00382"/>
    </source>
</evidence>
<evidence type="ECO:0000256" key="6">
    <source>
        <dbReference type="ARBA" id="ARBA00022741"/>
    </source>
</evidence>
<keyword evidence="2 11" id="KW-0808">Transferase</keyword>
<feature type="region of interest" description="Disordered" evidence="12">
    <location>
        <begin position="345"/>
        <end position="366"/>
    </location>
</feature>
<evidence type="ECO:0000313" key="15">
    <source>
        <dbReference type="Proteomes" id="UP000242592"/>
    </source>
</evidence>
<protein>
    <recommendedName>
        <fullName evidence="11">DNA polymerase III subunit gamma/tau</fullName>
        <ecNumber evidence="11">2.7.7.7</ecNumber>
    </recommendedName>
</protein>
<reference evidence="15" key="1">
    <citation type="submission" date="2016-11" db="EMBL/GenBank/DDBJ databases">
        <authorList>
            <person name="Varghese N."/>
            <person name="Submissions S."/>
        </authorList>
    </citation>
    <scope>NUCLEOTIDE SEQUENCE [LARGE SCALE GENOMIC DNA]</scope>
    <source>
        <strain evidence="15">DSM 15807</strain>
    </source>
</reference>
<dbReference type="InterPro" id="IPR012763">
    <property type="entry name" value="DNA_pol_III_sug/sutau_N"/>
</dbReference>
<dbReference type="CDD" id="cd18137">
    <property type="entry name" value="HLD_clamp_pol_III_gamma_tau"/>
    <property type="match status" value="1"/>
</dbReference>
<dbReference type="PANTHER" id="PTHR11669:SF0">
    <property type="entry name" value="PROTEIN STICHEL-LIKE 2"/>
    <property type="match status" value="1"/>
</dbReference>
<dbReference type="Proteomes" id="UP000242592">
    <property type="component" value="Unassembled WGS sequence"/>
</dbReference>
<dbReference type="Gene3D" id="1.10.8.60">
    <property type="match status" value="1"/>
</dbReference>
<dbReference type="SMART" id="SM00382">
    <property type="entry name" value="AAA"/>
    <property type="match status" value="1"/>
</dbReference>
<name>A0A1M5R053_9BACT</name>
<dbReference type="FunFam" id="3.40.50.300:FF:000014">
    <property type="entry name" value="DNA polymerase III subunit gamma/tau"/>
    <property type="match status" value="1"/>
</dbReference>
<evidence type="ECO:0000256" key="10">
    <source>
        <dbReference type="ARBA" id="ARBA00049244"/>
    </source>
</evidence>
<evidence type="ECO:0000256" key="12">
    <source>
        <dbReference type="SAM" id="MobiDB-lite"/>
    </source>
</evidence>
<dbReference type="PRINTS" id="PR00300">
    <property type="entry name" value="CLPPROTEASEA"/>
</dbReference>
<dbReference type="GO" id="GO:0003677">
    <property type="term" value="F:DNA binding"/>
    <property type="evidence" value="ECO:0007669"/>
    <property type="project" value="InterPro"/>
</dbReference>
<sequence>METLYRKYRPKTFSEVIGQEHVKRLFINSLKNNMVSHAYIFAGPRGTGKTTVARILAKSLNCENRIDIEPCNKCSSCISIDNGNFMDVYEIDAASNRGIDEIRKIRDTVGYHTAQGKYKIYIIDEAHMLTKEAFNALLKTLEEPPQNVIFILATTNPEKIPTTIISRCQVIDFKNIELNKIVERLKYISEKEGFDITNEALHEIAIRANGGLRDALTILEQVVRFASEKVTVDTVKETLGMISEEIIKKLLEAIRTGNIKQVLNLVEEIYFSGKDIELFLNQILEHIILKVQNGDLSEIDLLKPISLILKDIKYSDEKFLLVKLGLIELSKNYISKPLENNLDQKNNLKEVQPTNSPSNGNTPEIKDIINKSSISNSANNDLKVLENEGSIINEIIEELKIKGDLSLYVGLSFAKIEETNNEIIISFPPDKKIQLEIVKSKIDVLEKFYLTKAGIRKTFIVKTEDNNETDQVLKKLKAIFGNNYTIEE</sequence>
<dbReference type="GO" id="GO:0006261">
    <property type="term" value="P:DNA-templated DNA replication"/>
    <property type="evidence" value="ECO:0007669"/>
    <property type="project" value="TreeGrafter"/>
</dbReference>
<dbReference type="Pfam" id="PF12169">
    <property type="entry name" value="DNA_pol3_gamma3"/>
    <property type="match status" value="1"/>
</dbReference>
<dbReference type="InterPro" id="IPR003593">
    <property type="entry name" value="AAA+_ATPase"/>
</dbReference>
<keyword evidence="5" id="KW-0479">Metal-binding</keyword>
<dbReference type="NCBIfam" id="NF011523">
    <property type="entry name" value="PRK14962.1"/>
    <property type="match status" value="1"/>
</dbReference>
<dbReference type="FunFam" id="1.10.8.60:FF:000013">
    <property type="entry name" value="DNA polymerase III subunit gamma/tau"/>
    <property type="match status" value="1"/>
</dbReference>
<dbReference type="InterPro" id="IPR001270">
    <property type="entry name" value="ClpA/B"/>
</dbReference>
<dbReference type="InterPro" id="IPR022754">
    <property type="entry name" value="DNA_pol_III_gamma-3"/>
</dbReference>
<evidence type="ECO:0000256" key="3">
    <source>
        <dbReference type="ARBA" id="ARBA00022695"/>
    </source>
</evidence>
<keyword evidence="4 11" id="KW-0235">DNA replication</keyword>
<evidence type="ECO:0000256" key="11">
    <source>
        <dbReference type="RuleBase" id="RU364063"/>
    </source>
</evidence>
<gene>
    <name evidence="11" type="primary">dnaX</name>
    <name evidence="14" type="ORF">SAMN02745199_0245</name>
</gene>
<dbReference type="Gene3D" id="3.40.50.300">
    <property type="entry name" value="P-loop containing nucleotide triphosphate hydrolases"/>
    <property type="match status" value="1"/>
</dbReference>
<dbReference type="SUPFAM" id="SSF52540">
    <property type="entry name" value="P-loop containing nucleoside triphosphate hydrolases"/>
    <property type="match status" value="1"/>
</dbReference>
<dbReference type="GO" id="GO:0003887">
    <property type="term" value="F:DNA-directed DNA polymerase activity"/>
    <property type="evidence" value="ECO:0007669"/>
    <property type="project" value="UniProtKB-KW"/>
</dbReference>
<keyword evidence="9 11" id="KW-0239">DNA-directed DNA polymerase</keyword>
<dbReference type="GO" id="GO:0046872">
    <property type="term" value="F:metal ion binding"/>
    <property type="evidence" value="ECO:0007669"/>
    <property type="project" value="UniProtKB-KW"/>
</dbReference>
<dbReference type="InterPro" id="IPR008921">
    <property type="entry name" value="DNA_pol3_clamp-load_cplx_C"/>
</dbReference>
<dbReference type="RefSeq" id="WP_073071252.1">
    <property type="nucleotide sequence ID" value="NZ_FQXN01000001.1"/>
</dbReference>
<evidence type="ECO:0000256" key="7">
    <source>
        <dbReference type="ARBA" id="ARBA00022833"/>
    </source>
</evidence>
<comment type="similarity">
    <text evidence="1 11">Belongs to the DnaX/STICHEL family.</text>
</comment>